<accession>A0A7N0TJ69</accession>
<evidence type="ECO:0000313" key="2">
    <source>
        <dbReference type="Proteomes" id="UP000594263"/>
    </source>
</evidence>
<proteinExistence type="predicted"/>
<dbReference type="AlphaFoldDB" id="A0A7N0TJ69"/>
<dbReference type="Proteomes" id="UP000594263">
    <property type="component" value="Unplaced"/>
</dbReference>
<dbReference type="EnsemblPlants" id="Kaladp0038s0032.1.v1.1">
    <property type="protein sequence ID" value="Kaladp0038s0032.1.v1.1"/>
    <property type="gene ID" value="Kaladp0038s0032.v1.1"/>
</dbReference>
<organism evidence="1 2">
    <name type="scientific">Kalanchoe fedtschenkoi</name>
    <name type="common">Lavender scallops</name>
    <name type="synonym">South American air plant</name>
    <dbReference type="NCBI Taxonomy" id="63787"/>
    <lineage>
        <taxon>Eukaryota</taxon>
        <taxon>Viridiplantae</taxon>
        <taxon>Streptophyta</taxon>
        <taxon>Embryophyta</taxon>
        <taxon>Tracheophyta</taxon>
        <taxon>Spermatophyta</taxon>
        <taxon>Magnoliopsida</taxon>
        <taxon>eudicotyledons</taxon>
        <taxon>Gunneridae</taxon>
        <taxon>Pentapetalae</taxon>
        <taxon>Saxifragales</taxon>
        <taxon>Crassulaceae</taxon>
        <taxon>Kalanchoe</taxon>
    </lineage>
</organism>
<sequence length="155" mass="17639">MTGITQLVIWNAREWTRQSQIYHQINLFTDSFTNSCSSTAQFQATRKRNLRAVIFQKSSKNPTGLPRSKPANPCPSQNWSVLPPTLFHKSFHLENSSKLDDSLFGEHYKLGTDLNNILKRSAEAIYDHCYENNQPPLARQNYLTNTSSAHIIGGQ</sequence>
<dbReference type="Gramene" id="Kaladp0038s0032.1.v1.1">
    <property type="protein sequence ID" value="Kaladp0038s0032.1.v1.1"/>
    <property type="gene ID" value="Kaladp0038s0032.v1.1"/>
</dbReference>
<name>A0A7N0TJ69_KALFE</name>
<protein>
    <submittedName>
        <fullName evidence="1">Uncharacterized protein</fullName>
    </submittedName>
</protein>
<evidence type="ECO:0000313" key="1">
    <source>
        <dbReference type="EnsemblPlants" id="Kaladp0038s0032.1.v1.1"/>
    </source>
</evidence>
<reference evidence="1" key="1">
    <citation type="submission" date="2021-01" db="UniProtKB">
        <authorList>
            <consortium name="EnsemblPlants"/>
        </authorList>
    </citation>
    <scope>IDENTIFICATION</scope>
</reference>
<keyword evidence="2" id="KW-1185">Reference proteome</keyword>